<comment type="caution">
    <text evidence="1">The sequence shown here is derived from an EMBL/GenBank/DDBJ whole genome shotgun (WGS) entry which is preliminary data.</text>
</comment>
<accession>A0ACA9QT38</accession>
<dbReference type="Proteomes" id="UP000789525">
    <property type="component" value="Unassembled WGS sequence"/>
</dbReference>
<reference evidence="1" key="1">
    <citation type="submission" date="2021-06" db="EMBL/GenBank/DDBJ databases">
        <authorList>
            <person name="Kallberg Y."/>
            <person name="Tangrot J."/>
            <person name="Rosling A."/>
        </authorList>
    </citation>
    <scope>NUCLEOTIDE SEQUENCE</scope>
    <source>
        <strain evidence="1">CL356</strain>
    </source>
</reference>
<sequence>QFPTTSRDITSTPPTPPGAKDGLKPNGDTLFVSRSGAILSPSPRSPPTTSSLLVPTPRPLSEIPSARSSMMGEDNDSEYETADDMEGDSDGTHTPHPPSPPHDISTLPEIRNSHSDGSTLDASPRISPNLPDQQNANDPQGNESVSHESQNPEASTSNSTASTSTQGRRKSVRMLIYPTVAVSPPERYDDETVTPSRSDQSPPLTPASSSTIRAAPSATAGPSTWETRINASHNVWDDSSEEDEEYRRAKRALSRATEPL</sequence>
<feature type="non-terminal residue" evidence="1">
    <location>
        <position position="1"/>
    </location>
</feature>
<evidence type="ECO:0000313" key="1">
    <source>
        <dbReference type="EMBL" id="CAG8764930.1"/>
    </source>
</evidence>
<keyword evidence="2" id="KW-1185">Reference proteome</keyword>
<dbReference type="EMBL" id="CAJVPT010061201">
    <property type="protein sequence ID" value="CAG8764930.1"/>
    <property type="molecule type" value="Genomic_DNA"/>
</dbReference>
<name>A0ACA9QT38_9GLOM</name>
<proteinExistence type="predicted"/>
<gene>
    <name evidence="1" type="ORF">ACOLOM_LOCUS13399</name>
</gene>
<feature type="non-terminal residue" evidence="1">
    <location>
        <position position="260"/>
    </location>
</feature>
<protein>
    <submittedName>
        <fullName evidence="1">4739_t:CDS:1</fullName>
    </submittedName>
</protein>
<evidence type="ECO:0000313" key="2">
    <source>
        <dbReference type="Proteomes" id="UP000789525"/>
    </source>
</evidence>
<organism evidence="1 2">
    <name type="scientific">Acaulospora colombiana</name>
    <dbReference type="NCBI Taxonomy" id="27376"/>
    <lineage>
        <taxon>Eukaryota</taxon>
        <taxon>Fungi</taxon>
        <taxon>Fungi incertae sedis</taxon>
        <taxon>Mucoromycota</taxon>
        <taxon>Glomeromycotina</taxon>
        <taxon>Glomeromycetes</taxon>
        <taxon>Diversisporales</taxon>
        <taxon>Acaulosporaceae</taxon>
        <taxon>Acaulospora</taxon>
    </lineage>
</organism>